<dbReference type="Proteomes" id="UP001227268">
    <property type="component" value="Unassembled WGS sequence"/>
</dbReference>
<protein>
    <submittedName>
        <fullName evidence="1">Uncharacterized protein</fullName>
    </submittedName>
</protein>
<gene>
    <name evidence="1" type="ORF">QFC21_003784</name>
</gene>
<name>A0ACC2VKZ4_9TREE</name>
<sequence>MVSTRSSNRETVTTVTATTQIDIPLHPHKPTYTEMNPVSRPIEFMGPLGTGIITIATPVFAYLLYAGCNERVGCPPGFSTFDANTGREGFFFDVHASDVAELVARALDWKAYLIYAAWYSYMLACWRFLPGAWVEGTILRNGKKQVYKINAFSTLLLTTGLIGGLLINPSTSSKGQELMSWLYDRWLGLLTAAFVNSVVQAVAVYWQSFHSGELLAKGGNSGNLVYDANASRQFWMGRPLNPTPPNMPYFDIKSFNELRPGMILWWVLDLACLCEQSIRLGGLHKVTASMWLVLLMHGIYIVDALYNETSVLTTMDIKTDGFGFMLSFGDLVWLPFTYSLQARYLAFHPTFLGRNGTLAILALEAVGYYIFRVSNKEKNDFRNGVDKKNLSFMKTKEGSRLITSGWWGRSRHPNYMGDWIMAWAWCLPTGFSTPITYFYVVYFAILLVHRQMRDDHACTEKYGDDWKEYSKRVPYRIIPYVVSLLR</sequence>
<reference evidence="1" key="1">
    <citation type="submission" date="2023-04" db="EMBL/GenBank/DDBJ databases">
        <title>Draft Genome sequencing of Naganishia species isolated from polar environments using Oxford Nanopore Technology.</title>
        <authorList>
            <person name="Leo P."/>
            <person name="Venkateswaran K."/>
        </authorList>
    </citation>
    <scope>NUCLEOTIDE SEQUENCE</scope>
    <source>
        <strain evidence="1">MNA-CCFEE 5423</strain>
    </source>
</reference>
<evidence type="ECO:0000313" key="2">
    <source>
        <dbReference type="Proteomes" id="UP001227268"/>
    </source>
</evidence>
<evidence type="ECO:0000313" key="1">
    <source>
        <dbReference type="EMBL" id="KAJ9099786.1"/>
    </source>
</evidence>
<accession>A0ACC2VKZ4</accession>
<organism evidence="1 2">
    <name type="scientific">Naganishia friedmannii</name>
    <dbReference type="NCBI Taxonomy" id="89922"/>
    <lineage>
        <taxon>Eukaryota</taxon>
        <taxon>Fungi</taxon>
        <taxon>Dikarya</taxon>
        <taxon>Basidiomycota</taxon>
        <taxon>Agaricomycotina</taxon>
        <taxon>Tremellomycetes</taxon>
        <taxon>Filobasidiales</taxon>
        <taxon>Filobasidiaceae</taxon>
        <taxon>Naganishia</taxon>
    </lineage>
</organism>
<keyword evidence="2" id="KW-1185">Reference proteome</keyword>
<comment type="caution">
    <text evidence="1">The sequence shown here is derived from an EMBL/GenBank/DDBJ whole genome shotgun (WGS) entry which is preliminary data.</text>
</comment>
<dbReference type="EMBL" id="JASBWT010000012">
    <property type="protein sequence ID" value="KAJ9099786.1"/>
    <property type="molecule type" value="Genomic_DNA"/>
</dbReference>
<proteinExistence type="predicted"/>